<dbReference type="NCBIfam" id="NF041195">
    <property type="entry name" value="ScbA_BarX_GamBu"/>
    <property type="match status" value="1"/>
</dbReference>
<evidence type="ECO:0000259" key="1">
    <source>
        <dbReference type="Pfam" id="PF03756"/>
    </source>
</evidence>
<dbReference type="InterPro" id="IPR047757">
    <property type="entry name" value="AfsA-like"/>
</dbReference>
<accession>A0ABU3WJU3</accession>
<feature type="domain" description="A-factor biosynthesis hotdog" evidence="1">
    <location>
        <begin position="24"/>
        <end position="159"/>
    </location>
</feature>
<dbReference type="Pfam" id="PF03756">
    <property type="entry name" value="AfsA"/>
    <property type="match status" value="2"/>
</dbReference>
<protein>
    <submittedName>
        <fullName evidence="2">A-factor biosynthesis protein</fullName>
    </submittedName>
</protein>
<sequence length="311" mass="34193">MAGGLHADEARPVLGFESTVSRRFVHRRAVAEVFLTDCVASNTPDNFTLGAQWPRLHSYYRSHTGRYDTMLLVETLRQATIYLAHTRYRVPLGHPFVMHTLRVDTTAHTPTIGDRPAEVTIDAHVGDQIYRGNTLARFSVTYVCSIDGIEIGRGVGTASVFTPAAYAQLRWGGSGPRLIGTPVCPAPIAAEHVGQSRPEDVVLGGEHAPNRWTLRVDDTHPILFDHPSDHVPGMLVLEAFRQGARAALAQPCGDIETIEVTYHRFAENDANATVSVEAEPDSPCTVRISVEQWGQHIASGRVRLLPARIRQ</sequence>
<organism evidence="2 3">
    <name type="scientific">Rhodococcus zopfii</name>
    <dbReference type="NCBI Taxonomy" id="43772"/>
    <lineage>
        <taxon>Bacteria</taxon>
        <taxon>Bacillati</taxon>
        <taxon>Actinomycetota</taxon>
        <taxon>Actinomycetes</taxon>
        <taxon>Mycobacteriales</taxon>
        <taxon>Nocardiaceae</taxon>
        <taxon>Rhodococcus</taxon>
    </lineage>
</organism>
<dbReference type="InterPro" id="IPR005509">
    <property type="entry name" value="AfsA_hotdog_dom"/>
</dbReference>
<feature type="domain" description="A-factor biosynthesis hotdog" evidence="1">
    <location>
        <begin position="193"/>
        <end position="303"/>
    </location>
</feature>
<evidence type="ECO:0000313" key="2">
    <source>
        <dbReference type="EMBL" id="MDV2474246.1"/>
    </source>
</evidence>
<proteinExistence type="predicted"/>
<evidence type="ECO:0000313" key="3">
    <source>
        <dbReference type="Proteomes" id="UP001275440"/>
    </source>
</evidence>
<reference evidence="2 3" key="1">
    <citation type="submission" date="2019-10" db="EMBL/GenBank/DDBJ databases">
        <title>Draft Genome Assembly of Rhodococcus zopfii DSM44189.</title>
        <authorList>
            <person name="Sutton J.M."/>
            <person name="Akob D.M."/>
            <person name="Bushman T.J."/>
        </authorList>
    </citation>
    <scope>NUCLEOTIDE SEQUENCE [LARGE SCALE GENOMIC DNA]</scope>
    <source>
        <strain evidence="2 3">DSM 44189</strain>
    </source>
</reference>
<name>A0ABU3WJU3_9NOCA</name>
<comment type="caution">
    <text evidence="2">The sequence shown here is derived from an EMBL/GenBank/DDBJ whole genome shotgun (WGS) entry which is preliminary data.</text>
</comment>
<keyword evidence="3" id="KW-1185">Reference proteome</keyword>
<dbReference type="Proteomes" id="UP001275440">
    <property type="component" value="Unassembled WGS sequence"/>
</dbReference>
<gene>
    <name evidence="2" type="ORF">F8M49_00395</name>
</gene>
<dbReference type="EMBL" id="WBMO01000001">
    <property type="protein sequence ID" value="MDV2474246.1"/>
    <property type="molecule type" value="Genomic_DNA"/>
</dbReference>